<gene>
    <name evidence="1" type="ORF">D7V93_31265</name>
</gene>
<keyword evidence="2" id="KW-1185">Reference proteome</keyword>
<dbReference type="Proteomes" id="UP000272888">
    <property type="component" value="Unassembled WGS sequence"/>
</dbReference>
<dbReference type="RefSeq" id="WP_120646865.1">
    <property type="nucleotide sequence ID" value="NZ_RAWB01000443.1"/>
</dbReference>
<protein>
    <submittedName>
        <fullName evidence="1">Uncharacterized protein</fullName>
    </submittedName>
</protein>
<reference evidence="2" key="1">
    <citation type="submission" date="2018-09" db="EMBL/GenBank/DDBJ databases">
        <authorList>
            <person name="Livingstone P.G."/>
            <person name="Whitworth D.E."/>
        </authorList>
    </citation>
    <scope>NUCLEOTIDE SEQUENCE [LARGE SCALE GENOMIC DNA]</scope>
    <source>
        <strain evidence="2">CA051B</strain>
    </source>
</reference>
<organism evidence="1 2">
    <name type="scientific">Corallococcus llansteffanensis</name>
    <dbReference type="NCBI Taxonomy" id="2316731"/>
    <lineage>
        <taxon>Bacteria</taxon>
        <taxon>Pseudomonadati</taxon>
        <taxon>Myxococcota</taxon>
        <taxon>Myxococcia</taxon>
        <taxon>Myxococcales</taxon>
        <taxon>Cystobacterineae</taxon>
        <taxon>Myxococcaceae</taxon>
        <taxon>Corallococcus</taxon>
    </lineage>
</organism>
<accession>A0A3A8P0L9</accession>
<name>A0A3A8P0L9_9BACT</name>
<dbReference type="EMBL" id="RAWB01000443">
    <property type="protein sequence ID" value="RKH49883.1"/>
    <property type="molecule type" value="Genomic_DNA"/>
</dbReference>
<proteinExistence type="predicted"/>
<evidence type="ECO:0000313" key="1">
    <source>
        <dbReference type="EMBL" id="RKH49883.1"/>
    </source>
</evidence>
<comment type="caution">
    <text evidence="1">The sequence shown here is derived from an EMBL/GenBank/DDBJ whole genome shotgun (WGS) entry which is preliminary data.</text>
</comment>
<sequence length="173" mass="18390">MNPRTLSLLITLAACVFAVGTAVWLAWPGPDLTAQADLSEQPVQLRLDASCRDRPCPQGQRCAEDAPGDVPSCHPFVGPACLDAAPCAKNQDCLRGFAEPSLDTQAFECRARCDDRTPCAPGLSCDAASGYCFQPCDGDGDCAAPERCHALHPRAPQRGCGFIAEGLPTFLRR</sequence>
<evidence type="ECO:0000313" key="2">
    <source>
        <dbReference type="Proteomes" id="UP000272888"/>
    </source>
</evidence>
<dbReference type="PROSITE" id="PS51257">
    <property type="entry name" value="PROKAR_LIPOPROTEIN"/>
    <property type="match status" value="1"/>
</dbReference>
<dbReference type="AlphaFoldDB" id="A0A3A8P0L9"/>